<organism evidence="1 2">
    <name type="scientific">Methylocella tundrae</name>
    <dbReference type="NCBI Taxonomy" id="227605"/>
    <lineage>
        <taxon>Bacteria</taxon>
        <taxon>Pseudomonadati</taxon>
        <taxon>Pseudomonadota</taxon>
        <taxon>Alphaproteobacteria</taxon>
        <taxon>Hyphomicrobiales</taxon>
        <taxon>Beijerinckiaceae</taxon>
        <taxon>Methylocella</taxon>
    </lineage>
</organism>
<dbReference type="InterPro" id="IPR023157">
    <property type="entry name" value="AGR-C-984p-like_sf"/>
</dbReference>
<dbReference type="KEGG" id="mtun:MTUNDRAET4_3485"/>
<name>A0A4U8Z4H0_METTU</name>
<dbReference type="Gene3D" id="1.10.3700.10">
    <property type="entry name" value="AGR C 984p-like"/>
    <property type="match status" value="1"/>
</dbReference>
<dbReference type="OrthoDB" id="7824597at2"/>
<reference evidence="1 2" key="1">
    <citation type="submission" date="2019-03" db="EMBL/GenBank/DDBJ databases">
        <authorList>
            <person name="Kox A.R. M."/>
        </authorList>
    </citation>
    <scope>NUCLEOTIDE SEQUENCE [LARGE SCALE GENOMIC DNA]</scope>
    <source>
        <strain evidence="1">MTUNDRAET4 annotated genome</strain>
    </source>
</reference>
<gene>
    <name evidence="1" type="ORF">MTUNDRAET4_3485</name>
</gene>
<dbReference type="RefSeq" id="WP_134491089.1">
    <property type="nucleotide sequence ID" value="NZ_CP139089.1"/>
</dbReference>
<sequence length="259" mass="28065">MLTSTIYYTMLTRSYSKTLATTATDPTVQRETQYFQANIGKVKSVDDLLKNDKLYTYVMKAFGLSDMSYAKGLIRKVLTGGVANPKSLANTLNDPRYKALATAFNFAANGAQTTSSASVQKTTINDYVEQALETNVGKTSPGAKMALYFQRMAPNITSAYSILGDKTLLNVVETAFGLSSSISFQNIDQQAKTISGLLKISDLQKPAYLQKFIERFTANYDAQNPTSASATPTNALQITSPGISQNLLLSIANLPQGGR</sequence>
<dbReference type="SUPFAM" id="SSF158837">
    <property type="entry name" value="AGR C 984p-like"/>
    <property type="match status" value="1"/>
</dbReference>
<evidence type="ECO:0000313" key="2">
    <source>
        <dbReference type="Proteomes" id="UP000294360"/>
    </source>
</evidence>
<protein>
    <recommendedName>
        <fullName evidence="3">DUF1217 domain-containing protein</fullName>
    </recommendedName>
</protein>
<dbReference type="EMBL" id="LR536450">
    <property type="protein sequence ID" value="VFU10372.1"/>
    <property type="molecule type" value="Genomic_DNA"/>
</dbReference>
<evidence type="ECO:0000313" key="1">
    <source>
        <dbReference type="EMBL" id="VFU10372.1"/>
    </source>
</evidence>
<accession>A0A4U8Z4H0</accession>
<dbReference type="Pfam" id="PF06748">
    <property type="entry name" value="DUF1217"/>
    <property type="match status" value="1"/>
</dbReference>
<evidence type="ECO:0008006" key="3">
    <source>
        <dbReference type="Google" id="ProtNLM"/>
    </source>
</evidence>
<dbReference type="InterPro" id="IPR010626">
    <property type="entry name" value="DUF1217"/>
</dbReference>
<dbReference type="AlphaFoldDB" id="A0A4U8Z4H0"/>
<dbReference type="Proteomes" id="UP000294360">
    <property type="component" value="Chromosome"/>
</dbReference>
<proteinExistence type="predicted"/>